<dbReference type="WBParaSite" id="nRc.2.0.1.t06244-RA">
    <property type="protein sequence ID" value="nRc.2.0.1.t06244-RA"/>
    <property type="gene ID" value="nRc.2.0.1.g06244"/>
</dbReference>
<proteinExistence type="predicted"/>
<dbReference type="AlphaFoldDB" id="A0A915HWH5"/>
<dbReference type="Proteomes" id="UP000887565">
    <property type="component" value="Unplaced"/>
</dbReference>
<protein>
    <submittedName>
        <fullName evidence="3">Uncharacterized protein</fullName>
    </submittedName>
</protein>
<evidence type="ECO:0000256" key="1">
    <source>
        <dbReference type="SAM" id="MobiDB-lite"/>
    </source>
</evidence>
<sequence>METNLLSRCSLSVRVAVSSILRHLKAGHQFREIGCRSAGGGSGSGGNKSLKQEMFVLNLEEHTPRADARTYAAAGAAALRASYCVAPTVARSLLRQSMAHAAIDHRQRANDDCRRDRLNRTCYRPASTAKNNRRQDQNPNADGTVPPTNDRPNNAMTNRRRAKRRCYDHIRCRRLAAPSGYCYPSDCCRCCDHEANDLWAQLD</sequence>
<evidence type="ECO:0000313" key="3">
    <source>
        <dbReference type="WBParaSite" id="nRc.2.0.1.t06244-RA"/>
    </source>
</evidence>
<accession>A0A915HWH5</accession>
<reference evidence="3" key="1">
    <citation type="submission" date="2022-11" db="UniProtKB">
        <authorList>
            <consortium name="WormBaseParasite"/>
        </authorList>
    </citation>
    <scope>IDENTIFICATION</scope>
</reference>
<feature type="region of interest" description="Disordered" evidence="1">
    <location>
        <begin position="124"/>
        <end position="160"/>
    </location>
</feature>
<feature type="compositionally biased region" description="Polar residues" evidence="1">
    <location>
        <begin position="137"/>
        <end position="157"/>
    </location>
</feature>
<keyword evidence="2" id="KW-1185">Reference proteome</keyword>
<organism evidence="2 3">
    <name type="scientific">Romanomermis culicivorax</name>
    <name type="common">Nematode worm</name>
    <dbReference type="NCBI Taxonomy" id="13658"/>
    <lineage>
        <taxon>Eukaryota</taxon>
        <taxon>Metazoa</taxon>
        <taxon>Ecdysozoa</taxon>
        <taxon>Nematoda</taxon>
        <taxon>Enoplea</taxon>
        <taxon>Dorylaimia</taxon>
        <taxon>Mermithida</taxon>
        <taxon>Mermithoidea</taxon>
        <taxon>Mermithidae</taxon>
        <taxon>Romanomermis</taxon>
    </lineage>
</organism>
<evidence type="ECO:0000313" key="2">
    <source>
        <dbReference type="Proteomes" id="UP000887565"/>
    </source>
</evidence>
<name>A0A915HWH5_ROMCU</name>